<feature type="transmembrane region" description="Helical" evidence="7">
    <location>
        <begin position="261"/>
        <end position="289"/>
    </location>
</feature>
<dbReference type="Proteomes" id="UP000588098">
    <property type="component" value="Unassembled WGS sequence"/>
</dbReference>
<evidence type="ECO:0000256" key="3">
    <source>
        <dbReference type="ARBA" id="ARBA00022475"/>
    </source>
</evidence>
<sequence>MNPLATTGPDTARTPAAPGTEPSAQGRGAPRKLAPGRFLLGLLIVALPLLLALLGPLFAGDAGDRGVSFTVGDGHWLGTDFVGRDVWRQVLLGGHSVVLVALSATVLAYAVALPIGLAAALTHRGWLEEVLMRPLDVLLAIPSLLLVLLVASVYTPGAAGLALLVALVNIPDAARIVRASAAEAASRPAVEALRMQGETWRRIAIGYVGRSMRRTLAADAGVRLTGVLYLVATAAFLGVGVEPDAADWAVMVDRNRTGLFIQPWAVVVPALLIVALSMGTNLLFDAALAPPATRRRTRRARRTALAARRATRKDRRGGGSSGSGSGGSAGRGHGSHAEGTPGPDAATGDGAQPPGAPVDAPAHDPAGACAHDPADAPAHDPPDGPAGREEKHR</sequence>
<dbReference type="SUPFAM" id="SSF161098">
    <property type="entry name" value="MetI-like"/>
    <property type="match status" value="1"/>
</dbReference>
<keyword evidence="11" id="KW-1185">Reference proteome</keyword>
<evidence type="ECO:0000313" key="10">
    <source>
        <dbReference type="EMBL" id="MBB5937851.1"/>
    </source>
</evidence>
<dbReference type="InterPro" id="IPR035906">
    <property type="entry name" value="MetI-like_sf"/>
</dbReference>
<evidence type="ECO:0000259" key="9">
    <source>
        <dbReference type="PROSITE" id="PS50928"/>
    </source>
</evidence>
<keyword evidence="4 7" id="KW-0812">Transmembrane</keyword>
<dbReference type="InterPro" id="IPR050366">
    <property type="entry name" value="BP-dependent_transpt_permease"/>
</dbReference>
<dbReference type="GO" id="GO:0005886">
    <property type="term" value="C:plasma membrane"/>
    <property type="evidence" value="ECO:0007669"/>
    <property type="project" value="UniProtKB-SubCell"/>
</dbReference>
<gene>
    <name evidence="10" type="ORF">FHS42_004935</name>
</gene>
<feature type="compositionally biased region" description="Low complexity" evidence="8">
    <location>
        <begin position="359"/>
        <end position="371"/>
    </location>
</feature>
<evidence type="ECO:0000256" key="1">
    <source>
        <dbReference type="ARBA" id="ARBA00004651"/>
    </source>
</evidence>
<dbReference type="AlphaFoldDB" id="A0A7W9QD03"/>
<dbReference type="PROSITE" id="PS50928">
    <property type="entry name" value="ABC_TM1"/>
    <property type="match status" value="1"/>
</dbReference>
<keyword evidence="2 7" id="KW-0813">Transport</keyword>
<dbReference type="EMBL" id="JACHJL010000013">
    <property type="protein sequence ID" value="MBB5937851.1"/>
    <property type="molecule type" value="Genomic_DNA"/>
</dbReference>
<feature type="transmembrane region" description="Helical" evidence="7">
    <location>
        <begin position="220"/>
        <end position="241"/>
    </location>
</feature>
<feature type="region of interest" description="Disordered" evidence="8">
    <location>
        <begin position="291"/>
        <end position="393"/>
    </location>
</feature>
<reference evidence="10 11" key="1">
    <citation type="submission" date="2020-08" db="EMBL/GenBank/DDBJ databases">
        <title>Genomic Encyclopedia of Type Strains, Phase III (KMG-III): the genomes of soil and plant-associated and newly described type strains.</title>
        <authorList>
            <person name="Whitman W."/>
        </authorList>
    </citation>
    <scope>NUCLEOTIDE SEQUENCE [LARGE SCALE GENOMIC DNA]</scope>
    <source>
        <strain evidence="10 11">CECT 8305</strain>
    </source>
</reference>
<feature type="transmembrane region" description="Helical" evidence="7">
    <location>
        <begin position="141"/>
        <end position="168"/>
    </location>
</feature>
<comment type="subcellular location">
    <subcellularLocation>
        <location evidence="1 7">Cell membrane</location>
        <topology evidence="1 7">Multi-pass membrane protein</topology>
    </subcellularLocation>
</comment>
<comment type="similarity">
    <text evidence="7">Belongs to the binding-protein-dependent transport system permease family.</text>
</comment>
<evidence type="ECO:0000256" key="5">
    <source>
        <dbReference type="ARBA" id="ARBA00022989"/>
    </source>
</evidence>
<feature type="compositionally biased region" description="Basic residues" evidence="8">
    <location>
        <begin position="293"/>
        <end position="302"/>
    </location>
</feature>
<evidence type="ECO:0000256" key="7">
    <source>
        <dbReference type="RuleBase" id="RU363032"/>
    </source>
</evidence>
<dbReference type="PANTHER" id="PTHR43386">
    <property type="entry name" value="OLIGOPEPTIDE TRANSPORT SYSTEM PERMEASE PROTEIN APPC"/>
    <property type="match status" value="1"/>
</dbReference>
<dbReference type="GO" id="GO:0055085">
    <property type="term" value="P:transmembrane transport"/>
    <property type="evidence" value="ECO:0007669"/>
    <property type="project" value="InterPro"/>
</dbReference>
<name>A0A7W9QD03_9ACTN</name>
<evidence type="ECO:0000256" key="4">
    <source>
        <dbReference type="ARBA" id="ARBA00022692"/>
    </source>
</evidence>
<feature type="transmembrane region" description="Helical" evidence="7">
    <location>
        <begin position="38"/>
        <end position="59"/>
    </location>
</feature>
<protein>
    <submittedName>
        <fullName evidence="10">Peptide/nickel transport system permease protein</fullName>
    </submittedName>
</protein>
<keyword evidence="5 7" id="KW-1133">Transmembrane helix</keyword>
<evidence type="ECO:0000256" key="6">
    <source>
        <dbReference type="ARBA" id="ARBA00023136"/>
    </source>
</evidence>
<accession>A0A7W9QD03</accession>
<proteinExistence type="inferred from homology"/>
<feature type="transmembrane region" description="Helical" evidence="7">
    <location>
        <begin position="97"/>
        <end position="121"/>
    </location>
</feature>
<evidence type="ECO:0000313" key="11">
    <source>
        <dbReference type="Proteomes" id="UP000588098"/>
    </source>
</evidence>
<dbReference type="PANTHER" id="PTHR43386:SF25">
    <property type="entry name" value="PEPTIDE ABC TRANSPORTER PERMEASE PROTEIN"/>
    <property type="match status" value="1"/>
</dbReference>
<feature type="compositionally biased region" description="Gly residues" evidence="8">
    <location>
        <begin position="318"/>
        <end position="332"/>
    </location>
</feature>
<evidence type="ECO:0000256" key="8">
    <source>
        <dbReference type="SAM" id="MobiDB-lite"/>
    </source>
</evidence>
<feature type="domain" description="ABC transmembrane type-1" evidence="9">
    <location>
        <begin position="94"/>
        <end position="284"/>
    </location>
</feature>
<dbReference type="InterPro" id="IPR000515">
    <property type="entry name" value="MetI-like"/>
</dbReference>
<keyword evidence="6 7" id="KW-0472">Membrane</keyword>
<organism evidence="10 11">
    <name type="scientific">Streptomyces zagrosensis</name>
    <dbReference type="NCBI Taxonomy" id="1042984"/>
    <lineage>
        <taxon>Bacteria</taxon>
        <taxon>Bacillati</taxon>
        <taxon>Actinomycetota</taxon>
        <taxon>Actinomycetes</taxon>
        <taxon>Kitasatosporales</taxon>
        <taxon>Streptomycetaceae</taxon>
        <taxon>Streptomyces</taxon>
    </lineage>
</organism>
<comment type="caution">
    <text evidence="10">The sequence shown here is derived from an EMBL/GenBank/DDBJ whole genome shotgun (WGS) entry which is preliminary data.</text>
</comment>
<feature type="compositionally biased region" description="Basic and acidic residues" evidence="8">
    <location>
        <begin position="372"/>
        <end position="393"/>
    </location>
</feature>
<dbReference type="Pfam" id="PF00528">
    <property type="entry name" value="BPD_transp_1"/>
    <property type="match status" value="1"/>
</dbReference>
<evidence type="ECO:0000256" key="2">
    <source>
        <dbReference type="ARBA" id="ARBA00022448"/>
    </source>
</evidence>
<keyword evidence="3" id="KW-1003">Cell membrane</keyword>
<feature type="region of interest" description="Disordered" evidence="8">
    <location>
        <begin position="1"/>
        <end position="30"/>
    </location>
</feature>